<dbReference type="PANTHER" id="PTHR35038">
    <property type="entry name" value="DISSIMILATORY SULFITE REDUCTASE SIRA"/>
    <property type="match status" value="1"/>
</dbReference>
<evidence type="ECO:0000259" key="2">
    <source>
        <dbReference type="Pfam" id="PF13435"/>
    </source>
</evidence>
<dbReference type="Pfam" id="PF13435">
    <property type="entry name" value="Cytochrome_C554"/>
    <property type="match status" value="1"/>
</dbReference>
<dbReference type="AlphaFoldDB" id="F2KRJ0"/>
<protein>
    <recommendedName>
        <fullName evidence="2">Cytochrome c-552/4 domain-containing protein</fullName>
    </recommendedName>
</protein>
<feature type="domain" description="Cytochrome c-552/4" evidence="2">
    <location>
        <begin position="47"/>
        <end position="85"/>
    </location>
</feature>
<dbReference type="Proteomes" id="UP000008136">
    <property type="component" value="Chromosome"/>
</dbReference>
<accession>F2KRJ0</accession>
<dbReference type="PANTHER" id="PTHR35038:SF10">
    <property type="entry name" value="HIGH-MOLECULAR-WEIGHT CYTOCHROME C"/>
    <property type="match status" value="1"/>
</dbReference>
<dbReference type="GeneID" id="43002834"/>
<dbReference type="STRING" id="693661.Arcve_0737"/>
<proteinExistence type="predicted"/>
<evidence type="ECO:0000313" key="3">
    <source>
        <dbReference type="EMBL" id="AEA46755.1"/>
    </source>
</evidence>
<dbReference type="InterPro" id="IPR023155">
    <property type="entry name" value="Cyt_c-552/4"/>
</dbReference>
<dbReference type="OrthoDB" id="52135at2157"/>
<reference evidence="3 4" key="1">
    <citation type="submission" date="2011-03" db="EMBL/GenBank/DDBJ databases">
        <title>The complete genome of Archaeoglobus veneficus SNP6.</title>
        <authorList>
            <consortium name="US DOE Joint Genome Institute (JGI-PGF)"/>
            <person name="Lucas S."/>
            <person name="Copeland A."/>
            <person name="Lapidus A."/>
            <person name="Bruce D."/>
            <person name="Goodwin L."/>
            <person name="Pitluck S."/>
            <person name="Kyrpides N."/>
            <person name="Mavromatis K."/>
            <person name="Pagani I."/>
            <person name="Ivanova N."/>
            <person name="Mikhailova N."/>
            <person name="Lu M."/>
            <person name="Detter J.C."/>
            <person name="Tapia R."/>
            <person name="Han C."/>
            <person name="Land M."/>
            <person name="Hauser L."/>
            <person name="Markowitz V."/>
            <person name="Cheng J.-F."/>
            <person name="Hugenholtz P."/>
            <person name="Woyke T."/>
            <person name="Wu D."/>
            <person name="Spring S."/>
            <person name="Brambilla E."/>
            <person name="Klenk H.-P."/>
            <person name="Eisen J.A."/>
        </authorList>
    </citation>
    <scope>NUCLEOTIDE SEQUENCE [LARGE SCALE GENOMIC DNA]</scope>
    <source>
        <strain>SNP6</strain>
    </source>
</reference>
<dbReference type="RefSeq" id="WP_013683427.1">
    <property type="nucleotide sequence ID" value="NC_015320.1"/>
</dbReference>
<dbReference type="SUPFAM" id="SSF48695">
    <property type="entry name" value="Multiheme cytochromes"/>
    <property type="match status" value="1"/>
</dbReference>
<keyword evidence="4" id="KW-1185">Reference proteome</keyword>
<dbReference type="Gene3D" id="1.10.1130.10">
    <property type="entry name" value="Flavocytochrome C3, Chain A"/>
    <property type="match status" value="1"/>
</dbReference>
<dbReference type="EMBL" id="CP002588">
    <property type="protein sequence ID" value="AEA46755.1"/>
    <property type="molecule type" value="Genomic_DNA"/>
</dbReference>
<dbReference type="eggNOG" id="arCOG10904">
    <property type="taxonomic scope" value="Archaea"/>
</dbReference>
<name>F2KRJ0_ARCVS</name>
<sequence length="445" mass="49047">MNSKVVLLLIAAAAAMLVYATPVITLFVGSHSTFNFDNNAESGVINVTVGSGSDEYCKQCHLRVWNELYSNPKAPHSDLSCETCHRYNGTGVKFAVINSTGAHPGRQAHAAYVPNCLECHWKTTPIRNIHGGISYAPAAAGFNLAYIPDNSRIPNYTIDVSRISYYAAHKRLIEYANDTLGDMNIGCLLCHTNYSKEISYTYHWNIDYSTLYWNFTSFSPNGTRTYTITAAKSTEFSGKHEFLPMDSINCSKCHENIYEGLINGTHAPIYRYVNPTKPGWSWYLTNLWGDIRFHARGVYDGYTSTYSLNTSLINNTYCKDCHYNPSVPDTAANKGLVHCAEKVSCLTCHGYGKTFDAYNAILNASAYSGPVGKTDPDDHENLLNQTATYARMYHGDVCMGCHEAAVHATKSKGGGGASGGCSRCHEWGNVDVYIESEPSGYAINQ</sequence>
<dbReference type="HOGENOM" id="CLU_598003_0_0_2"/>
<organism evidence="3 4">
    <name type="scientific">Archaeoglobus veneficus (strain DSM 11195 / SNP6)</name>
    <dbReference type="NCBI Taxonomy" id="693661"/>
    <lineage>
        <taxon>Archaea</taxon>
        <taxon>Methanobacteriati</taxon>
        <taxon>Methanobacteriota</taxon>
        <taxon>Archaeoglobi</taxon>
        <taxon>Archaeoglobales</taxon>
        <taxon>Archaeoglobaceae</taxon>
        <taxon>Archaeoglobus</taxon>
    </lineage>
</organism>
<dbReference type="InterPro" id="IPR051829">
    <property type="entry name" value="Multiheme_Cytochr_ET"/>
</dbReference>
<dbReference type="KEGG" id="ave:Arcve_0737"/>
<keyword evidence="1" id="KW-0732">Signal</keyword>
<evidence type="ECO:0000256" key="1">
    <source>
        <dbReference type="ARBA" id="ARBA00022729"/>
    </source>
</evidence>
<gene>
    <name evidence="3" type="ordered locus">Arcve_0737</name>
</gene>
<dbReference type="InterPro" id="IPR036280">
    <property type="entry name" value="Multihaem_cyt_sf"/>
</dbReference>
<evidence type="ECO:0000313" key="4">
    <source>
        <dbReference type="Proteomes" id="UP000008136"/>
    </source>
</evidence>